<dbReference type="InParanoid" id="A0A1D2VBH1"/>
<comment type="similarity">
    <text evidence="2">Belongs to the glycosyltransferase 15 family.</text>
</comment>
<dbReference type="AlphaFoldDB" id="A0A1D2VBH1"/>
<dbReference type="GeneID" id="30968365"/>
<comment type="subcellular location">
    <subcellularLocation>
        <location evidence="1">Membrane</location>
        <topology evidence="1">Single-pass type II membrane protein</topology>
    </subcellularLocation>
</comment>
<dbReference type="GO" id="GO:0000026">
    <property type="term" value="F:alpha-1,2-mannosyltransferase activity"/>
    <property type="evidence" value="ECO:0007669"/>
    <property type="project" value="TreeGrafter"/>
</dbReference>
<dbReference type="GO" id="GO:0006487">
    <property type="term" value="P:protein N-linked glycosylation"/>
    <property type="evidence" value="ECO:0007669"/>
    <property type="project" value="TreeGrafter"/>
</dbReference>
<dbReference type="InterPro" id="IPR002685">
    <property type="entry name" value="Glyco_trans_15"/>
</dbReference>
<protein>
    <submittedName>
        <fullName evidence="7">Glycosyltransferase family 15 protein</fullName>
    </submittedName>
</protein>
<dbReference type="STRING" id="1344418.A0A1D2VBH1"/>
<keyword evidence="8" id="KW-1185">Reference proteome</keyword>
<name>A0A1D2VBH1_9ASCO</name>
<sequence length="404" mass="49066">MLTMTQQLEMKMLLYTDLEFPVLFNNKEDEQEDDEGKYQRENATLFTLCRNSELYDVLKTIQIVEDRFNKRYHYDWIFLNDKQFTPHFIKSVRNLASGNVYFDQIDVEKQWSYPEFIDQALAYQLRSEMARNDVLYGNSESYRHMCRFQSGFFFDTALLNKYRYYWRIEPGIKLFCDINYDIFAFMRLNEKKFGFVISIYEYRDTISSLWLNLRPWLLDHLEYIHNNSLIDWILTYPNKHRDSLSSFRDYQQLSIEEKVLNADYNLCHYWSNFEVVDLDFYRSNEYREYFEYLDSLGGFFYERWGDAPIHSIAASLFLSKNELHWFDDVAYYHAPYLSCPLSEETRLRNKCTCNPISDFTFDDYSCTRNWLYLMNQQSAISDWESFKVQVGQDYALRKYSYNKS</sequence>
<reference evidence="8" key="1">
    <citation type="submission" date="2016-05" db="EMBL/GenBank/DDBJ databases">
        <title>Comparative genomics of biotechnologically important yeasts.</title>
        <authorList>
            <consortium name="DOE Joint Genome Institute"/>
            <person name="Riley R."/>
            <person name="Haridas S."/>
            <person name="Wolfe K.H."/>
            <person name="Lopes M.R."/>
            <person name="Hittinger C.T."/>
            <person name="Goker M."/>
            <person name="Salamov A."/>
            <person name="Wisecaver J."/>
            <person name="Long T.M."/>
            <person name="Aerts A.L."/>
            <person name="Barry K."/>
            <person name="Choi C."/>
            <person name="Clum A."/>
            <person name="Coughlan A.Y."/>
            <person name="Deshpande S."/>
            <person name="Douglass A.P."/>
            <person name="Hanson S.J."/>
            <person name="Klenk H.-P."/>
            <person name="Labutti K."/>
            <person name="Lapidus A."/>
            <person name="Lindquist E."/>
            <person name="Lipzen A."/>
            <person name="Meier-Kolthoff J.P."/>
            <person name="Ohm R.A."/>
            <person name="Otillar R.P."/>
            <person name="Pangilinan J."/>
            <person name="Peng Y."/>
            <person name="Rokas A."/>
            <person name="Rosa C.A."/>
            <person name="Scheuner C."/>
            <person name="Sibirny A.A."/>
            <person name="Slot J.C."/>
            <person name="Stielow J.B."/>
            <person name="Sun H."/>
            <person name="Kurtzman C.P."/>
            <person name="Blackwell M."/>
            <person name="Grigoriev I.V."/>
            <person name="Jeffries T.W."/>
        </authorList>
    </citation>
    <scope>NUCLEOTIDE SEQUENCE [LARGE SCALE GENOMIC DNA]</scope>
    <source>
        <strain evidence="8">DSM 1968</strain>
    </source>
</reference>
<dbReference type="RefSeq" id="XP_020045130.1">
    <property type="nucleotide sequence ID" value="XM_020194729.1"/>
</dbReference>
<evidence type="ECO:0000256" key="5">
    <source>
        <dbReference type="ARBA" id="ARBA00022968"/>
    </source>
</evidence>
<evidence type="ECO:0000313" key="7">
    <source>
        <dbReference type="EMBL" id="ODV58823.1"/>
    </source>
</evidence>
<dbReference type="PANTHER" id="PTHR31121">
    <property type="entry name" value="ALPHA-1,2 MANNOSYLTRANSFERASE KTR1"/>
    <property type="match status" value="1"/>
</dbReference>
<dbReference type="SUPFAM" id="SSF53448">
    <property type="entry name" value="Nucleotide-diphospho-sugar transferases"/>
    <property type="match status" value="1"/>
</dbReference>
<dbReference type="EMBL" id="KV454489">
    <property type="protein sequence ID" value="ODV58823.1"/>
    <property type="molecule type" value="Genomic_DNA"/>
</dbReference>
<dbReference type="PIRSF" id="PIRSF018153">
    <property type="entry name" value="Glyco_trans_15"/>
    <property type="match status" value="1"/>
</dbReference>
<keyword evidence="5" id="KW-0812">Transmembrane</keyword>
<dbReference type="PANTHER" id="PTHR31121:SF6">
    <property type="entry name" value="ALPHA-1,2 MANNOSYLTRANSFERASE KTR1"/>
    <property type="match status" value="1"/>
</dbReference>
<keyword evidence="5" id="KW-0735">Signal-anchor</keyword>
<evidence type="ECO:0000256" key="2">
    <source>
        <dbReference type="ARBA" id="ARBA00007677"/>
    </source>
</evidence>
<keyword evidence="4 7" id="KW-0808">Transferase</keyword>
<dbReference type="InterPro" id="IPR029044">
    <property type="entry name" value="Nucleotide-diphossugar_trans"/>
</dbReference>
<dbReference type="GO" id="GO:0005794">
    <property type="term" value="C:Golgi apparatus"/>
    <property type="evidence" value="ECO:0007669"/>
    <property type="project" value="TreeGrafter"/>
</dbReference>
<proteinExistence type="inferred from homology"/>
<feature type="active site" description="Nucleophile" evidence="6">
    <location>
        <position position="274"/>
    </location>
</feature>
<dbReference type="Proteomes" id="UP000095038">
    <property type="component" value="Unassembled WGS sequence"/>
</dbReference>
<dbReference type="Pfam" id="PF01793">
    <property type="entry name" value="Glyco_transf_15"/>
    <property type="match status" value="1"/>
</dbReference>
<accession>A0A1D2VBH1</accession>
<evidence type="ECO:0000256" key="4">
    <source>
        <dbReference type="ARBA" id="ARBA00022679"/>
    </source>
</evidence>
<dbReference type="Gene3D" id="3.90.550.10">
    <property type="entry name" value="Spore Coat Polysaccharide Biosynthesis Protein SpsA, Chain A"/>
    <property type="match status" value="1"/>
</dbReference>
<dbReference type="OrthoDB" id="3978028at2759"/>
<evidence type="ECO:0000256" key="6">
    <source>
        <dbReference type="PIRSR" id="PIRSR018153-1"/>
    </source>
</evidence>
<organism evidence="7 8">
    <name type="scientific">Ascoidea rubescens DSM 1968</name>
    <dbReference type="NCBI Taxonomy" id="1344418"/>
    <lineage>
        <taxon>Eukaryota</taxon>
        <taxon>Fungi</taxon>
        <taxon>Dikarya</taxon>
        <taxon>Ascomycota</taxon>
        <taxon>Saccharomycotina</taxon>
        <taxon>Saccharomycetes</taxon>
        <taxon>Ascoideaceae</taxon>
        <taxon>Ascoidea</taxon>
    </lineage>
</organism>
<evidence type="ECO:0000256" key="3">
    <source>
        <dbReference type="ARBA" id="ARBA00022676"/>
    </source>
</evidence>
<keyword evidence="3" id="KW-0328">Glycosyltransferase</keyword>
<evidence type="ECO:0000256" key="1">
    <source>
        <dbReference type="ARBA" id="ARBA00004606"/>
    </source>
</evidence>
<dbReference type="GO" id="GO:0000032">
    <property type="term" value="P:cell wall mannoprotein biosynthetic process"/>
    <property type="evidence" value="ECO:0007669"/>
    <property type="project" value="TreeGrafter"/>
</dbReference>
<gene>
    <name evidence="7" type="ORF">ASCRUDRAFT_82477</name>
</gene>
<dbReference type="FunFam" id="3.90.550.10:FF:000051">
    <property type="entry name" value="Alpha-1,2-mannosyltransferase (Ktr4)"/>
    <property type="match status" value="1"/>
</dbReference>
<dbReference type="GO" id="GO:0006493">
    <property type="term" value="P:protein O-linked glycosylation"/>
    <property type="evidence" value="ECO:0007669"/>
    <property type="project" value="TreeGrafter"/>
</dbReference>
<dbReference type="GO" id="GO:0016020">
    <property type="term" value="C:membrane"/>
    <property type="evidence" value="ECO:0007669"/>
    <property type="project" value="UniProtKB-SubCell"/>
</dbReference>
<evidence type="ECO:0000313" key="8">
    <source>
        <dbReference type="Proteomes" id="UP000095038"/>
    </source>
</evidence>